<evidence type="ECO:0000259" key="1">
    <source>
        <dbReference type="Pfam" id="PF07727"/>
    </source>
</evidence>
<sequence length="338" mass="37755">MVSKVDNSLFILRLGARVLYVLVYVDDIIVTGSDSQAIDSFVTQLNDRFSLKYLGNLNYFLGIEVQHTSEGMVLSQTKYVRDLLRKASMDRSNSLPTPMVTNCHLSVGEGSPVEDQHYYRSIIGALQYVVITRPDIAYLVNKVCQFMHNPLDVHFKAVKRILRYLQGTLSYGLRFTRDSKFLLEGYSDASWGFDVDDRRSTSGFCVFLGGNPVSWSSEKQSVVSRSTAEAEYRSVAHTAAEMIWIQSLLAELCVPVSSKALIWCDSSAAVAVAGNPVMHSKFKHVELDVFFVREKVAASILQVGHVPGSYQLADILTKPLSAPMFNKFRSQLRVVSIS</sequence>
<reference evidence="2" key="1">
    <citation type="journal article" date="2020" name="Nat. Genet.">
        <title>Genomic diversifications of five Gossypium allopolyploid species and their impact on cotton improvement.</title>
        <authorList>
            <person name="Chen Z.J."/>
            <person name="Sreedasyam A."/>
            <person name="Ando A."/>
            <person name="Song Q."/>
            <person name="De Santiago L.M."/>
            <person name="Hulse-Kemp A.M."/>
            <person name="Ding M."/>
            <person name="Ye W."/>
            <person name="Kirkbride R.C."/>
            <person name="Jenkins J."/>
            <person name="Plott C."/>
            <person name="Lovell J."/>
            <person name="Lin Y.M."/>
            <person name="Vaughn R."/>
            <person name="Liu B."/>
            <person name="Simpson S."/>
            <person name="Scheffler B.E."/>
            <person name="Wen L."/>
            <person name="Saski C.A."/>
            <person name="Grover C.E."/>
            <person name="Hu G."/>
            <person name="Conover J.L."/>
            <person name="Carlson J.W."/>
            <person name="Shu S."/>
            <person name="Boston L.B."/>
            <person name="Williams M."/>
            <person name="Peterson D.G."/>
            <person name="McGee K."/>
            <person name="Jones D.C."/>
            <person name="Wendel J.F."/>
            <person name="Stelly D.M."/>
            <person name="Grimwood J."/>
            <person name="Schmutz J."/>
        </authorList>
    </citation>
    <scope>NUCLEOTIDE SEQUENCE [LARGE SCALE GENOMIC DNA]</scope>
    <source>
        <strain evidence="2">cv. TM-1</strain>
    </source>
</reference>
<dbReference type="InterPro" id="IPR013103">
    <property type="entry name" value="RVT_2"/>
</dbReference>
<reference evidence="3" key="2">
    <citation type="submission" date="2025-08" db="UniProtKB">
        <authorList>
            <consortium name="RefSeq"/>
        </authorList>
    </citation>
    <scope>IDENTIFICATION</scope>
</reference>
<dbReference type="GeneID" id="121224974"/>
<feature type="domain" description="Reverse transcriptase Ty1/copia-type" evidence="1">
    <location>
        <begin position="6"/>
        <end position="100"/>
    </location>
</feature>
<dbReference type="SUPFAM" id="SSF56672">
    <property type="entry name" value="DNA/RNA polymerases"/>
    <property type="match status" value="1"/>
</dbReference>
<dbReference type="PANTHER" id="PTHR11439">
    <property type="entry name" value="GAG-POL-RELATED RETROTRANSPOSON"/>
    <property type="match status" value="1"/>
</dbReference>
<dbReference type="Pfam" id="PF07727">
    <property type="entry name" value="RVT_2"/>
    <property type="match status" value="1"/>
</dbReference>
<dbReference type="Proteomes" id="UP000818029">
    <property type="component" value="Chromosome D13"/>
</dbReference>
<organism evidence="2 3">
    <name type="scientific">Gossypium hirsutum</name>
    <name type="common">Upland cotton</name>
    <name type="synonym">Gossypium mexicanum</name>
    <dbReference type="NCBI Taxonomy" id="3635"/>
    <lineage>
        <taxon>Eukaryota</taxon>
        <taxon>Viridiplantae</taxon>
        <taxon>Streptophyta</taxon>
        <taxon>Embryophyta</taxon>
        <taxon>Tracheophyta</taxon>
        <taxon>Spermatophyta</taxon>
        <taxon>Magnoliopsida</taxon>
        <taxon>eudicotyledons</taxon>
        <taxon>Gunneridae</taxon>
        <taxon>Pentapetalae</taxon>
        <taxon>rosids</taxon>
        <taxon>malvids</taxon>
        <taxon>Malvales</taxon>
        <taxon>Malvaceae</taxon>
        <taxon>Malvoideae</taxon>
        <taxon>Gossypium</taxon>
    </lineage>
</organism>
<gene>
    <name evidence="3" type="primary">LOC121224974</name>
</gene>
<keyword evidence="2" id="KW-1185">Reference proteome</keyword>
<proteinExistence type="predicted"/>
<protein>
    <submittedName>
        <fullName evidence="3">Uncharacterized mitochondrial protein AtMg00810-like</fullName>
    </submittedName>
</protein>
<dbReference type="RefSeq" id="XP_040964565.1">
    <property type="nucleotide sequence ID" value="XM_041108631.1"/>
</dbReference>
<name>A0ABM3BBY2_GOSHI</name>
<dbReference type="CDD" id="cd09272">
    <property type="entry name" value="RNase_HI_RT_Ty1"/>
    <property type="match status" value="1"/>
</dbReference>
<accession>A0ABM3BBY2</accession>
<evidence type="ECO:0000313" key="2">
    <source>
        <dbReference type="Proteomes" id="UP000818029"/>
    </source>
</evidence>
<dbReference type="InterPro" id="IPR043502">
    <property type="entry name" value="DNA/RNA_pol_sf"/>
</dbReference>
<dbReference type="PANTHER" id="PTHR11439:SF467">
    <property type="entry name" value="INTEGRASE CATALYTIC DOMAIN-CONTAINING PROTEIN"/>
    <property type="match status" value="1"/>
</dbReference>
<evidence type="ECO:0000313" key="3">
    <source>
        <dbReference type="RefSeq" id="XP_040964565.1"/>
    </source>
</evidence>